<name>A0A2T5IST6_9PROT</name>
<dbReference type="SUPFAM" id="SSF47413">
    <property type="entry name" value="lambda repressor-like DNA-binding domains"/>
    <property type="match status" value="1"/>
</dbReference>
<dbReference type="RefSeq" id="WP_107786438.1">
    <property type="nucleotide sequence ID" value="NZ_QAOL01000008.1"/>
</dbReference>
<evidence type="ECO:0000313" key="1">
    <source>
        <dbReference type="EMBL" id="PTQ86894.1"/>
    </source>
</evidence>
<dbReference type="GO" id="GO:0003677">
    <property type="term" value="F:DNA binding"/>
    <property type="evidence" value="ECO:0007669"/>
    <property type="project" value="UniProtKB-KW"/>
</dbReference>
<dbReference type="AlphaFoldDB" id="A0A2T5IST6"/>
<dbReference type="EMBL" id="QAOL01000008">
    <property type="protein sequence ID" value="PTQ86894.1"/>
    <property type="molecule type" value="Genomic_DNA"/>
</dbReference>
<reference evidence="1 2" key="1">
    <citation type="submission" date="2018-04" db="EMBL/GenBank/DDBJ databases">
        <title>Active sludge and wastewater microbial communities from Klosterneuburg, Austria.</title>
        <authorList>
            <person name="Wagner M."/>
        </authorList>
    </citation>
    <scope>NUCLEOTIDE SEQUENCE [LARGE SCALE GENOMIC DNA]</scope>
    <source>
        <strain evidence="1 2">Nm4</strain>
    </source>
</reference>
<dbReference type="Proteomes" id="UP000244110">
    <property type="component" value="Unassembled WGS sequence"/>
</dbReference>
<dbReference type="InterPro" id="IPR031856">
    <property type="entry name" value="YdaS_toxin-like"/>
</dbReference>
<evidence type="ECO:0000313" key="2">
    <source>
        <dbReference type="Proteomes" id="UP000244110"/>
    </source>
</evidence>
<sequence length="80" mass="8965">MKNKIQQSALLEAIHILGSQTLLAEAIGTKQQNISYWLRHGVINPDFVIPIEKATSCRVTRHRLSPSIYPIDEPKSEKAA</sequence>
<dbReference type="Gene3D" id="1.10.260.40">
    <property type="entry name" value="lambda repressor-like DNA-binding domains"/>
    <property type="match status" value="1"/>
</dbReference>
<dbReference type="InterPro" id="IPR010982">
    <property type="entry name" value="Lambda_DNA-bd_dom_sf"/>
</dbReference>
<gene>
    <name evidence="1" type="ORF">C8R28_100889</name>
</gene>
<proteinExistence type="predicted"/>
<comment type="caution">
    <text evidence="1">The sequence shown here is derived from an EMBL/GenBank/DDBJ whole genome shotgun (WGS) entry which is preliminary data.</text>
</comment>
<dbReference type="Pfam" id="PF15943">
    <property type="entry name" value="YdaS_toxin"/>
    <property type="match status" value="1"/>
</dbReference>
<protein>
    <submittedName>
        <fullName evidence="1">DNA-binding transcriptional regulator YdaS (Cro superfamily)</fullName>
    </submittedName>
</protein>
<organism evidence="1 2">
    <name type="scientific">Nitrosomonas ureae</name>
    <dbReference type="NCBI Taxonomy" id="44577"/>
    <lineage>
        <taxon>Bacteria</taxon>
        <taxon>Pseudomonadati</taxon>
        <taxon>Pseudomonadota</taxon>
        <taxon>Betaproteobacteria</taxon>
        <taxon>Nitrosomonadales</taxon>
        <taxon>Nitrosomonadaceae</taxon>
        <taxon>Nitrosomonas</taxon>
    </lineage>
</organism>
<accession>A0A2T5IST6</accession>
<keyword evidence="1" id="KW-0238">DNA-binding</keyword>